<evidence type="ECO:0000256" key="1">
    <source>
        <dbReference type="ARBA" id="ARBA00022448"/>
    </source>
</evidence>
<evidence type="ECO:0000259" key="11">
    <source>
        <dbReference type="PROSITE" id="PS51384"/>
    </source>
</evidence>
<dbReference type="CDD" id="cd06221">
    <property type="entry name" value="sulfite_reductase_like"/>
    <property type="match status" value="1"/>
</dbReference>
<keyword evidence="6" id="KW-0249">Electron transport</keyword>
<dbReference type="GO" id="GO:0050660">
    <property type="term" value="F:flavin adenine dinucleotide binding"/>
    <property type="evidence" value="ECO:0007669"/>
    <property type="project" value="InterPro"/>
</dbReference>
<dbReference type="PIRSF" id="PIRSF006816">
    <property type="entry name" value="Cyc3_hyd_g"/>
    <property type="match status" value="1"/>
</dbReference>
<dbReference type="InterPro" id="IPR012165">
    <property type="entry name" value="Cyt_c3_hydrogenase_gsu"/>
</dbReference>
<name>A0A1G1Y9K6_9BACT</name>
<keyword evidence="2" id="KW-0285">Flavoprotein</keyword>
<keyword evidence="5" id="KW-0274">FAD</keyword>
<evidence type="ECO:0000256" key="9">
    <source>
        <dbReference type="ARBA" id="ARBA00034078"/>
    </source>
</evidence>
<dbReference type="PANTHER" id="PTHR43513">
    <property type="entry name" value="DIHYDROOROTATE DEHYDROGENASE B (NAD(+)), ELECTRON TRANSFER SUBUNIT"/>
    <property type="match status" value="1"/>
</dbReference>
<evidence type="ECO:0000256" key="3">
    <source>
        <dbReference type="ARBA" id="ARBA00022714"/>
    </source>
</evidence>
<dbReference type="PANTHER" id="PTHR43513:SF1">
    <property type="entry name" value="ANAEROBIC SULFITE REDUCTASE SUBUNIT B"/>
    <property type="match status" value="1"/>
</dbReference>
<dbReference type="InterPro" id="IPR019480">
    <property type="entry name" value="Dihydroorotate_DH_Fe-S-bd"/>
</dbReference>
<evidence type="ECO:0000313" key="13">
    <source>
        <dbReference type="Proteomes" id="UP000178432"/>
    </source>
</evidence>
<dbReference type="GO" id="GO:0016491">
    <property type="term" value="F:oxidoreductase activity"/>
    <property type="evidence" value="ECO:0007669"/>
    <property type="project" value="InterPro"/>
</dbReference>
<dbReference type="InterPro" id="IPR017927">
    <property type="entry name" value="FAD-bd_FR_type"/>
</dbReference>
<protein>
    <recommendedName>
        <fullName evidence="11">FAD-binding FR-type domain-containing protein</fullName>
    </recommendedName>
</protein>
<keyword evidence="7 10" id="KW-0408">Iron</keyword>
<feature type="binding site" evidence="10">
    <location>
        <position position="243"/>
    </location>
    <ligand>
        <name>[2Fe-2S] cluster</name>
        <dbReference type="ChEBI" id="CHEBI:190135"/>
    </ligand>
</feature>
<dbReference type="Pfam" id="PF10418">
    <property type="entry name" value="DHODB_Fe-S_bind"/>
    <property type="match status" value="1"/>
</dbReference>
<keyword evidence="4 10" id="KW-0479">Metal-binding</keyword>
<dbReference type="Pfam" id="PF00175">
    <property type="entry name" value="NAD_binding_1"/>
    <property type="match status" value="1"/>
</dbReference>
<reference evidence="12 13" key="1">
    <citation type="journal article" date="2016" name="Nat. Commun.">
        <title>Thousands of microbial genomes shed light on interconnected biogeochemical processes in an aquifer system.</title>
        <authorList>
            <person name="Anantharaman K."/>
            <person name="Brown C.T."/>
            <person name="Hug L.A."/>
            <person name="Sharon I."/>
            <person name="Castelle C.J."/>
            <person name="Probst A.J."/>
            <person name="Thomas B.C."/>
            <person name="Singh A."/>
            <person name="Wilkins M.J."/>
            <person name="Karaoz U."/>
            <person name="Brodie E.L."/>
            <person name="Williams K.H."/>
            <person name="Hubbard S.S."/>
            <person name="Banfield J.F."/>
        </authorList>
    </citation>
    <scope>NUCLEOTIDE SEQUENCE [LARGE SCALE GENOMIC DNA]</scope>
</reference>
<dbReference type="GO" id="GO:0006221">
    <property type="term" value="P:pyrimidine nucleotide biosynthetic process"/>
    <property type="evidence" value="ECO:0007669"/>
    <property type="project" value="InterPro"/>
</dbReference>
<comment type="cofactor">
    <cofactor evidence="10">
        <name>[2Fe-2S] cluster</name>
        <dbReference type="ChEBI" id="CHEBI:190135"/>
    </cofactor>
    <text evidence="10">Binds 1 [2Fe-2S] cluster per subunit.</text>
</comment>
<gene>
    <name evidence="12" type="ORF">A2663_01785</name>
</gene>
<dbReference type="InterPro" id="IPR039261">
    <property type="entry name" value="FNR_nucleotide-bd"/>
</dbReference>
<dbReference type="Gene3D" id="2.40.30.10">
    <property type="entry name" value="Translation factors"/>
    <property type="match status" value="1"/>
</dbReference>
<evidence type="ECO:0000256" key="5">
    <source>
        <dbReference type="ARBA" id="ARBA00022827"/>
    </source>
</evidence>
<evidence type="ECO:0000256" key="8">
    <source>
        <dbReference type="ARBA" id="ARBA00023014"/>
    </source>
</evidence>
<dbReference type="InterPro" id="IPR017938">
    <property type="entry name" value="Riboflavin_synthase-like_b-brl"/>
</dbReference>
<comment type="caution">
    <text evidence="12">The sequence shown here is derived from an EMBL/GenBank/DDBJ whole genome shotgun (WGS) entry which is preliminary data.</text>
</comment>
<dbReference type="InterPro" id="IPR037117">
    <property type="entry name" value="Dihydroorotate_DH_ele_sf"/>
</dbReference>
<evidence type="ECO:0000256" key="2">
    <source>
        <dbReference type="ARBA" id="ARBA00022630"/>
    </source>
</evidence>
<proteinExistence type="predicted"/>
<dbReference type="EMBL" id="MHIF01000007">
    <property type="protein sequence ID" value="OGY48921.1"/>
    <property type="molecule type" value="Genomic_DNA"/>
</dbReference>
<evidence type="ECO:0000313" key="12">
    <source>
        <dbReference type="EMBL" id="OGY48921.1"/>
    </source>
</evidence>
<evidence type="ECO:0000256" key="6">
    <source>
        <dbReference type="ARBA" id="ARBA00022982"/>
    </source>
</evidence>
<feature type="binding site" evidence="10">
    <location>
        <position position="246"/>
    </location>
    <ligand>
        <name>[2Fe-2S] cluster</name>
        <dbReference type="ChEBI" id="CHEBI:190135"/>
    </ligand>
</feature>
<dbReference type="GO" id="GO:0046872">
    <property type="term" value="F:metal ion binding"/>
    <property type="evidence" value="ECO:0007669"/>
    <property type="project" value="UniProtKB-KW"/>
</dbReference>
<sequence length="272" mass="30621">MLNPYIPKLARIIKIADQTPDVKLFTLEFADRKDRAEFSFTHGQFVMAGLLNFGEAAFEICSSAIKTKTFDLAVGRIGDLTEKLHQLKTKAVMTIRGPFGNGLAEKFYQNKELLLVGGGRGLIVMRSFILDYLAGALPAKKVNVFYGCLDEKNLLFKNEYKIWRKKFGLDICLNKPEKSWLGQRGVITVLFNDKQDFTDTVALIVGPPVMYKFVIEELQKRGLKDEDIFVSLERRMYCGIGVCQHCAIGPYYVCKDGPVFSWAQIKGIPGAI</sequence>
<dbReference type="PROSITE" id="PS51384">
    <property type="entry name" value="FAD_FR"/>
    <property type="match status" value="1"/>
</dbReference>
<feature type="binding site" evidence="10">
    <location>
        <position position="254"/>
    </location>
    <ligand>
        <name>[2Fe-2S] cluster</name>
        <dbReference type="ChEBI" id="CHEBI:190135"/>
    </ligand>
</feature>
<evidence type="ECO:0000256" key="4">
    <source>
        <dbReference type="ARBA" id="ARBA00022723"/>
    </source>
</evidence>
<dbReference type="AlphaFoldDB" id="A0A1G1Y9K6"/>
<evidence type="ECO:0000256" key="10">
    <source>
        <dbReference type="PIRSR" id="PIRSR006816-2"/>
    </source>
</evidence>
<dbReference type="InterPro" id="IPR050353">
    <property type="entry name" value="PyrK_electron_transfer"/>
</dbReference>
<dbReference type="Gene3D" id="2.10.240.10">
    <property type="entry name" value="Dihydroorotate dehydrogenase, electron transfer subunit"/>
    <property type="match status" value="1"/>
</dbReference>
<accession>A0A1G1Y9K6</accession>
<dbReference type="Proteomes" id="UP000178432">
    <property type="component" value="Unassembled WGS sequence"/>
</dbReference>
<organism evidence="12 13">
    <name type="scientific">Candidatus Buchananbacteria bacterium RIFCSPHIGHO2_01_FULL_46_12</name>
    <dbReference type="NCBI Taxonomy" id="1797536"/>
    <lineage>
        <taxon>Bacteria</taxon>
        <taxon>Candidatus Buchananiibacteriota</taxon>
    </lineage>
</organism>
<evidence type="ECO:0000256" key="7">
    <source>
        <dbReference type="ARBA" id="ARBA00023004"/>
    </source>
</evidence>
<feature type="domain" description="FAD-binding FR-type" evidence="11">
    <location>
        <begin position="5"/>
        <end position="105"/>
    </location>
</feature>
<dbReference type="SUPFAM" id="SSF63380">
    <property type="entry name" value="Riboflavin synthase domain-like"/>
    <property type="match status" value="1"/>
</dbReference>
<dbReference type="Gene3D" id="3.40.50.80">
    <property type="entry name" value="Nucleotide-binding domain of ferredoxin-NADP reductase (FNR) module"/>
    <property type="match status" value="1"/>
</dbReference>
<dbReference type="SUPFAM" id="SSF52343">
    <property type="entry name" value="Ferredoxin reductase-like, C-terminal NADP-linked domain"/>
    <property type="match status" value="1"/>
</dbReference>
<keyword evidence="8 10" id="KW-0411">Iron-sulfur</keyword>
<dbReference type="InterPro" id="IPR001433">
    <property type="entry name" value="OxRdtase_FAD/NAD-bd"/>
</dbReference>
<dbReference type="GO" id="GO:0051537">
    <property type="term" value="F:2 iron, 2 sulfur cluster binding"/>
    <property type="evidence" value="ECO:0007669"/>
    <property type="project" value="UniProtKB-KW"/>
</dbReference>
<comment type="cofactor">
    <cofactor evidence="9">
        <name>[2Fe-2S] cluster</name>
        <dbReference type="ChEBI" id="CHEBI:190135"/>
    </cofactor>
</comment>
<feature type="binding site" evidence="10">
    <location>
        <position position="238"/>
    </location>
    <ligand>
        <name>[2Fe-2S] cluster</name>
        <dbReference type="ChEBI" id="CHEBI:190135"/>
    </ligand>
</feature>
<keyword evidence="1" id="KW-0813">Transport</keyword>
<keyword evidence="3 10" id="KW-0001">2Fe-2S</keyword>